<comment type="caution">
    <text evidence="1">The sequence shown here is derived from an EMBL/GenBank/DDBJ whole genome shotgun (WGS) entry which is preliminary data.</text>
</comment>
<evidence type="ECO:0000313" key="1">
    <source>
        <dbReference type="EMBL" id="MBR9972965.1"/>
    </source>
</evidence>
<dbReference type="EMBL" id="JAGTUF010000015">
    <property type="protein sequence ID" value="MBR9972965.1"/>
    <property type="molecule type" value="Genomic_DNA"/>
</dbReference>
<accession>A0ABS5IEX2</accession>
<name>A0ABS5IEX2_9PROT</name>
<keyword evidence="2" id="KW-1185">Reference proteome</keyword>
<reference evidence="1 2" key="1">
    <citation type="submission" date="2021-04" db="EMBL/GenBank/DDBJ databases">
        <title>Magnetospirillum sulfuroxidans sp. nov., a facultative chemolithoautotrophic sulfur-oxidizing alphaproteobacterium isolated from freshwater sediment and proposals for Paramagetospirillum gen. nov., and Magnetospirillaceae fam. nov.</title>
        <authorList>
            <person name="Koziaeva V."/>
            <person name="Geelhoed J.S."/>
            <person name="Sorokin D.Y."/>
            <person name="Grouzdev D.S."/>
        </authorList>
    </citation>
    <scope>NUCLEOTIDE SEQUENCE [LARGE SCALE GENOMIC DNA]</scope>
    <source>
        <strain evidence="1 2">J10</strain>
    </source>
</reference>
<proteinExistence type="predicted"/>
<sequence>MTAPHAQDLAALQDEKKCLDAQLDDALDQYALYEEGMNARFKHADAAERAALMTERNQVEETLGIIALVQRLDEIRELMEKLEHGTGG</sequence>
<organism evidence="1 2">
    <name type="scientific">Magnetospirillum sulfuroxidans</name>
    <dbReference type="NCBI Taxonomy" id="611300"/>
    <lineage>
        <taxon>Bacteria</taxon>
        <taxon>Pseudomonadati</taxon>
        <taxon>Pseudomonadota</taxon>
        <taxon>Alphaproteobacteria</taxon>
        <taxon>Rhodospirillales</taxon>
        <taxon>Rhodospirillaceae</taxon>
        <taxon>Magnetospirillum</taxon>
    </lineage>
</organism>
<protein>
    <submittedName>
        <fullName evidence="1">Uncharacterized protein</fullName>
    </submittedName>
</protein>
<dbReference type="Proteomes" id="UP000680714">
    <property type="component" value="Unassembled WGS sequence"/>
</dbReference>
<evidence type="ECO:0000313" key="2">
    <source>
        <dbReference type="Proteomes" id="UP000680714"/>
    </source>
</evidence>
<dbReference type="RefSeq" id="WP_211550241.1">
    <property type="nucleotide sequence ID" value="NZ_JAGTUF010000015.1"/>
</dbReference>
<gene>
    <name evidence="1" type="ORF">KEC16_14670</name>
</gene>